<sequence length="165" mass="19456">MSLPDDIQQCLREQIAQHAGHRCVQFAPRDCLTDWTELGVENVALEDTLASGHEREMRSHPARLAIVINAPRILSRRATEQLLGRLRNYGTGEIIAAFSIAQAREHDRWSTRDFLGLGFRRLRCNTPIESHYWLYRYAIHDYKITPDWLNSRHWANPEQWDKHRW</sequence>
<dbReference type="InterPro" id="IPR046199">
    <property type="entry name" value="DUF6231"/>
</dbReference>
<organism evidence="1 2">
    <name type="scientific">Salinisphaera hydrothermalis (strain C41B8)</name>
    <dbReference type="NCBI Taxonomy" id="1304275"/>
    <lineage>
        <taxon>Bacteria</taxon>
        <taxon>Pseudomonadati</taxon>
        <taxon>Pseudomonadota</taxon>
        <taxon>Gammaproteobacteria</taxon>
        <taxon>Salinisphaerales</taxon>
        <taxon>Salinisphaeraceae</taxon>
        <taxon>Salinisphaera</taxon>
    </lineage>
</organism>
<dbReference type="Proteomes" id="UP000028302">
    <property type="component" value="Unassembled WGS sequence"/>
</dbReference>
<comment type="caution">
    <text evidence="1">The sequence shown here is derived from an EMBL/GenBank/DDBJ whole genome shotgun (WGS) entry which is preliminary data.</text>
</comment>
<dbReference type="eggNOG" id="ENOG503316U">
    <property type="taxonomic scope" value="Bacteria"/>
</dbReference>
<dbReference type="OrthoDB" id="5609094at2"/>
<evidence type="ECO:0000313" key="2">
    <source>
        <dbReference type="Proteomes" id="UP000028302"/>
    </source>
</evidence>
<keyword evidence="2" id="KW-1185">Reference proteome</keyword>
<evidence type="ECO:0000313" key="1">
    <source>
        <dbReference type="EMBL" id="KEZ77704.1"/>
    </source>
</evidence>
<protein>
    <submittedName>
        <fullName evidence="1">Uncharacterized protein</fullName>
    </submittedName>
</protein>
<dbReference type="STRING" id="1304275.C41B8_08965"/>
<dbReference type="Pfam" id="PF19742">
    <property type="entry name" value="DUF6231"/>
    <property type="match status" value="1"/>
</dbReference>
<dbReference type="AlphaFoldDB" id="A0A084ILX0"/>
<proteinExistence type="predicted"/>
<gene>
    <name evidence="1" type="ORF">C41B8_08965</name>
</gene>
<dbReference type="EMBL" id="APNK01000010">
    <property type="protein sequence ID" value="KEZ77704.1"/>
    <property type="molecule type" value="Genomic_DNA"/>
</dbReference>
<accession>A0A084ILX0</accession>
<reference evidence="1 2" key="1">
    <citation type="submission" date="2013-03" db="EMBL/GenBank/DDBJ databases">
        <title>Salinisphaera hydrothermalis C41B8 Genome Sequencing.</title>
        <authorList>
            <person name="Li C."/>
            <person name="Lai Q."/>
            <person name="Shao Z."/>
        </authorList>
    </citation>
    <scope>NUCLEOTIDE SEQUENCE [LARGE SCALE GENOMIC DNA]</scope>
    <source>
        <strain evidence="1 2">C41B8</strain>
    </source>
</reference>
<name>A0A084ILX0_SALHC</name>
<dbReference type="RefSeq" id="WP_051883317.1">
    <property type="nucleotide sequence ID" value="NZ_APNK01000010.1"/>
</dbReference>